<comment type="caution">
    <text evidence="2">The sequence shown here is derived from an EMBL/GenBank/DDBJ whole genome shotgun (WGS) entry which is preliminary data.</text>
</comment>
<evidence type="ECO:0000313" key="2">
    <source>
        <dbReference type="EMBL" id="KAJ7679857.1"/>
    </source>
</evidence>
<dbReference type="AlphaFoldDB" id="A0AAD7D5H9"/>
<name>A0AAD7D5H9_MYCRO</name>
<feature type="compositionally biased region" description="Low complexity" evidence="1">
    <location>
        <begin position="38"/>
        <end position="57"/>
    </location>
</feature>
<keyword evidence="3" id="KW-1185">Reference proteome</keyword>
<evidence type="ECO:0000256" key="1">
    <source>
        <dbReference type="SAM" id="MobiDB-lite"/>
    </source>
</evidence>
<sequence length="514" mass="56105">MSKNQKTKNKFLDAISSDPMSTRSSTRTRRAPTDIVTPAPAAAMSSMAADPASTLTPPATPTSVDPSLPAPPPKPTERSAEAREQQVAATKLKKEFITRSTERIDDADSFDALAEVFGDVLQWTQFNKTISVEFWKVLKAIQERLVNHLTIVRELETTSSFSALLLQSVSPALKQLAERSEAQHKAIVSLSKELEKPKIQQILSYAAVAAASASSSRPAAPKPRPPPLPSPCEERILVRFDGETPPIFHASYPEIVSAVNKHLQFLSLPLLLYAQKQNASSIFLVPSTPAKATVLAKEWLRWSPGILPGGRIAPVALHSHLQVDGILFRDVGDMKELKREFELRNPDLGKVIGTPTWVNRPPSESRTAAIVAGGGKPKLAGSVYFLLESRDRVDLALSRGRILLCSSSPAVSRGFPHLRVSQCWGCHKYGHTKARCNVKNPCCGVCAKPLLPDHPFPCSGPVQCLNRPGKHRSDSYSCPKRKELAVSLAARQRELHLSLDKSSSFPLPYANPVS</sequence>
<gene>
    <name evidence="2" type="ORF">B0H17DRAFT_1206361</name>
</gene>
<feature type="region of interest" description="Disordered" evidence="1">
    <location>
        <begin position="1"/>
        <end position="85"/>
    </location>
</feature>
<dbReference type="Proteomes" id="UP001221757">
    <property type="component" value="Unassembled WGS sequence"/>
</dbReference>
<dbReference type="EMBL" id="JARKIE010000127">
    <property type="protein sequence ID" value="KAJ7679857.1"/>
    <property type="molecule type" value="Genomic_DNA"/>
</dbReference>
<reference evidence="2" key="1">
    <citation type="submission" date="2023-03" db="EMBL/GenBank/DDBJ databases">
        <title>Massive genome expansion in bonnet fungi (Mycena s.s.) driven by repeated elements and novel gene families across ecological guilds.</title>
        <authorList>
            <consortium name="Lawrence Berkeley National Laboratory"/>
            <person name="Harder C.B."/>
            <person name="Miyauchi S."/>
            <person name="Viragh M."/>
            <person name="Kuo A."/>
            <person name="Thoen E."/>
            <person name="Andreopoulos B."/>
            <person name="Lu D."/>
            <person name="Skrede I."/>
            <person name="Drula E."/>
            <person name="Henrissat B."/>
            <person name="Morin E."/>
            <person name="Kohler A."/>
            <person name="Barry K."/>
            <person name="LaButti K."/>
            <person name="Morin E."/>
            <person name="Salamov A."/>
            <person name="Lipzen A."/>
            <person name="Mereny Z."/>
            <person name="Hegedus B."/>
            <person name="Baldrian P."/>
            <person name="Stursova M."/>
            <person name="Weitz H."/>
            <person name="Taylor A."/>
            <person name="Grigoriev I.V."/>
            <person name="Nagy L.G."/>
            <person name="Martin F."/>
            <person name="Kauserud H."/>
        </authorList>
    </citation>
    <scope>NUCLEOTIDE SEQUENCE</scope>
    <source>
        <strain evidence="2">CBHHK067</strain>
    </source>
</reference>
<accession>A0AAD7D5H9</accession>
<proteinExistence type="predicted"/>
<feature type="compositionally biased region" description="Basic and acidic residues" evidence="1">
    <location>
        <begin position="75"/>
        <end position="84"/>
    </location>
</feature>
<protein>
    <recommendedName>
        <fullName evidence="4">CCHC-type domain-containing protein</fullName>
    </recommendedName>
</protein>
<evidence type="ECO:0008006" key="4">
    <source>
        <dbReference type="Google" id="ProtNLM"/>
    </source>
</evidence>
<organism evidence="2 3">
    <name type="scientific">Mycena rosella</name>
    <name type="common">Pink bonnet</name>
    <name type="synonym">Agaricus rosellus</name>
    <dbReference type="NCBI Taxonomy" id="1033263"/>
    <lineage>
        <taxon>Eukaryota</taxon>
        <taxon>Fungi</taxon>
        <taxon>Dikarya</taxon>
        <taxon>Basidiomycota</taxon>
        <taxon>Agaricomycotina</taxon>
        <taxon>Agaricomycetes</taxon>
        <taxon>Agaricomycetidae</taxon>
        <taxon>Agaricales</taxon>
        <taxon>Marasmiineae</taxon>
        <taxon>Mycenaceae</taxon>
        <taxon>Mycena</taxon>
    </lineage>
</organism>
<evidence type="ECO:0000313" key="3">
    <source>
        <dbReference type="Proteomes" id="UP001221757"/>
    </source>
</evidence>